<evidence type="ECO:0000256" key="7">
    <source>
        <dbReference type="ARBA" id="ARBA00023136"/>
    </source>
</evidence>
<comment type="similarity">
    <text evidence="2">Belongs to the BCCT transporter (TC 2.A.15) family.</text>
</comment>
<dbReference type="Pfam" id="PF02028">
    <property type="entry name" value="BCCT"/>
    <property type="match status" value="1"/>
</dbReference>
<gene>
    <name evidence="9" type="ORF">RM552_00420</name>
</gene>
<keyword evidence="3" id="KW-0813">Transport</keyword>
<accession>A0ABU2ZPB9</accession>
<dbReference type="RefSeq" id="WP_311366824.1">
    <property type="nucleotide sequence ID" value="NZ_JAVRHX010000001.1"/>
</dbReference>
<feature type="transmembrane region" description="Helical" evidence="8">
    <location>
        <begin position="397"/>
        <end position="426"/>
    </location>
</feature>
<dbReference type="Proteomes" id="UP001253545">
    <property type="component" value="Unassembled WGS sequence"/>
</dbReference>
<evidence type="ECO:0000256" key="8">
    <source>
        <dbReference type="SAM" id="Phobius"/>
    </source>
</evidence>
<feature type="transmembrane region" description="Helical" evidence="8">
    <location>
        <begin position="16"/>
        <end position="35"/>
    </location>
</feature>
<keyword evidence="6 8" id="KW-1133">Transmembrane helix</keyword>
<keyword evidence="5 8" id="KW-0812">Transmembrane</keyword>
<feature type="transmembrane region" description="Helical" evidence="8">
    <location>
        <begin position="457"/>
        <end position="476"/>
    </location>
</feature>
<evidence type="ECO:0000256" key="5">
    <source>
        <dbReference type="ARBA" id="ARBA00022692"/>
    </source>
</evidence>
<comment type="subcellular location">
    <subcellularLocation>
        <location evidence="1">Cell membrane</location>
        <topology evidence="1">Multi-pass membrane protein</topology>
    </subcellularLocation>
</comment>
<evidence type="ECO:0000256" key="1">
    <source>
        <dbReference type="ARBA" id="ARBA00004651"/>
    </source>
</evidence>
<reference evidence="9 10" key="1">
    <citation type="submission" date="2023-09" db="EMBL/GenBank/DDBJ databases">
        <authorList>
            <person name="Rey-Velasco X."/>
        </authorList>
    </citation>
    <scope>NUCLEOTIDE SEQUENCE [LARGE SCALE GENOMIC DNA]</scope>
    <source>
        <strain evidence="9 10">P117</strain>
    </source>
</reference>
<dbReference type="EMBL" id="JAVRHX010000001">
    <property type="protein sequence ID" value="MDT0593302.1"/>
    <property type="molecule type" value="Genomic_DNA"/>
</dbReference>
<dbReference type="PANTHER" id="PTHR30047:SF7">
    <property type="entry name" value="HIGH-AFFINITY CHOLINE TRANSPORT PROTEIN"/>
    <property type="match status" value="1"/>
</dbReference>
<dbReference type="InterPro" id="IPR000060">
    <property type="entry name" value="BCCT_transptr"/>
</dbReference>
<evidence type="ECO:0000256" key="4">
    <source>
        <dbReference type="ARBA" id="ARBA00022475"/>
    </source>
</evidence>
<evidence type="ECO:0000313" key="10">
    <source>
        <dbReference type="Proteomes" id="UP001253545"/>
    </source>
</evidence>
<evidence type="ECO:0000313" key="9">
    <source>
        <dbReference type="EMBL" id="MDT0593302.1"/>
    </source>
</evidence>
<evidence type="ECO:0000256" key="2">
    <source>
        <dbReference type="ARBA" id="ARBA00005658"/>
    </source>
</evidence>
<feature type="transmembrane region" description="Helical" evidence="8">
    <location>
        <begin position="153"/>
        <end position="170"/>
    </location>
</feature>
<feature type="transmembrane region" description="Helical" evidence="8">
    <location>
        <begin position="95"/>
        <end position="114"/>
    </location>
</feature>
<comment type="caution">
    <text evidence="9">The sequence shown here is derived from an EMBL/GenBank/DDBJ whole genome shotgun (WGS) entry which is preliminary data.</text>
</comment>
<protein>
    <submittedName>
        <fullName evidence="9">BCCT family transporter</fullName>
    </submittedName>
</protein>
<evidence type="ECO:0000256" key="3">
    <source>
        <dbReference type="ARBA" id="ARBA00022448"/>
    </source>
</evidence>
<feature type="transmembrane region" description="Helical" evidence="8">
    <location>
        <begin position="199"/>
        <end position="222"/>
    </location>
</feature>
<feature type="transmembrane region" description="Helical" evidence="8">
    <location>
        <begin position="55"/>
        <end position="74"/>
    </location>
</feature>
<feature type="transmembrane region" description="Helical" evidence="8">
    <location>
        <begin position="352"/>
        <end position="377"/>
    </location>
</feature>
<evidence type="ECO:0000256" key="6">
    <source>
        <dbReference type="ARBA" id="ARBA00022989"/>
    </source>
</evidence>
<sequence length="514" mass="56474">MRVPTTSPLSALRKSVFWPPFTLLFIAVIFSFYDVEQFLLVMTGINDWILKSFDWLFSYVTLSLVMSLVIVYFSPLGKVKIGGENAEPLLSKWKWFSIALCTTLATGILFWAVAEPMYHMSSPPASLDLVANSIETRDFTMATMFMHWSISPYAIYCVPSLVFALCYYNLNKAYTISSFLVPTIGQTAATKGASVIDAIALFALVAGMASSLGTGILVLSGGVEAQLGWQNGKLMMAGVATLIVLTFVFSAVSGLHKGIARLSSLNAKIFLFFCIFVFVFGPTLFILNVGYNGVVEYASSFMQRSTNTLTHASDNWAREWTVFYFANWYAWAPIAALFLGRIAKGYTVRQFIAVNLILPSCCAILWMSTFSGSAIYFDNVLQGALQQSLTSNGPESLIYMLFENLPLSSVMAILLIVITFISFVTAADSNTDAMSRLCTSSDSLSEESEQTSMKLKFVWGITIGIIAWVMISFASLDGIRMMNSLGGLPALLIIMISNISLFILLRRVIKGGSL</sequence>
<feature type="transmembrane region" description="Helical" evidence="8">
    <location>
        <begin position="267"/>
        <end position="291"/>
    </location>
</feature>
<keyword evidence="7 8" id="KW-0472">Membrane</keyword>
<feature type="transmembrane region" description="Helical" evidence="8">
    <location>
        <begin position="234"/>
        <end position="255"/>
    </location>
</feature>
<name>A0ABU2ZPB9_9ALTE</name>
<feature type="transmembrane region" description="Helical" evidence="8">
    <location>
        <begin position="322"/>
        <end position="340"/>
    </location>
</feature>
<dbReference type="PANTHER" id="PTHR30047">
    <property type="entry name" value="HIGH-AFFINITY CHOLINE TRANSPORT PROTEIN-RELATED"/>
    <property type="match status" value="1"/>
</dbReference>
<keyword evidence="4" id="KW-1003">Cell membrane</keyword>
<proteinExistence type="inferred from homology"/>
<organism evidence="9 10">
    <name type="scientific">Glaciecola petra</name>
    <dbReference type="NCBI Taxonomy" id="3075602"/>
    <lineage>
        <taxon>Bacteria</taxon>
        <taxon>Pseudomonadati</taxon>
        <taxon>Pseudomonadota</taxon>
        <taxon>Gammaproteobacteria</taxon>
        <taxon>Alteromonadales</taxon>
        <taxon>Alteromonadaceae</taxon>
        <taxon>Glaciecola</taxon>
    </lineage>
</organism>
<keyword evidence="10" id="KW-1185">Reference proteome</keyword>
<feature type="transmembrane region" description="Helical" evidence="8">
    <location>
        <begin position="488"/>
        <end position="505"/>
    </location>
</feature>